<evidence type="ECO:0000256" key="1">
    <source>
        <dbReference type="ARBA" id="ARBA00007626"/>
    </source>
</evidence>
<organism evidence="5 6">
    <name type="scientific">Sphagnum jensenii</name>
    <dbReference type="NCBI Taxonomy" id="128206"/>
    <lineage>
        <taxon>Eukaryota</taxon>
        <taxon>Viridiplantae</taxon>
        <taxon>Streptophyta</taxon>
        <taxon>Embryophyta</taxon>
        <taxon>Bryophyta</taxon>
        <taxon>Sphagnophytina</taxon>
        <taxon>Sphagnopsida</taxon>
        <taxon>Sphagnales</taxon>
        <taxon>Sphagnaceae</taxon>
        <taxon>Sphagnum</taxon>
    </lineage>
</organism>
<feature type="repeat" description="PPR" evidence="3">
    <location>
        <begin position="598"/>
        <end position="632"/>
    </location>
</feature>
<dbReference type="InterPro" id="IPR011990">
    <property type="entry name" value="TPR-like_helical_dom_sf"/>
</dbReference>
<dbReference type="NCBIfam" id="TIGR00756">
    <property type="entry name" value="PPR"/>
    <property type="match status" value="9"/>
</dbReference>
<feature type="repeat" description="PPR" evidence="3">
    <location>
        <begin position="318"/>
        <end position="352"/>
    </location>
</feature>
<dbReference type="Proteomes" id="UP001497522">
    <property type="component" value="Chromosome 4"/>
</dbReference>
<reference evidence="5" key="1">
    <citation type="submission" date="2024-03" db="EMBL/GenBank/DDBJ databases">
        <authorList>
            <consortium name="ELIXIR-Norway"/>
            <consortium name="Elixir Norway"/>
        </authorList>
    </citation>
    <scope>NUCLEOTIDE SEQUENCE</scope>
</reference>
<feature type="compositionally biased region" description="Low complexity" evidence="4">
    <location>
        <begin position="141"/>
        <end position="161"/>
    </location>
</feature>
<feature type="repeat" description="PPR" evidence="3">
    <location>
        <begin position="704"/>
        <end position="733"/>
    </location>
</feature>
<dbReference type="Pfam" id="PF01535">
    <property type="entry name" value="PPR"/>
    <property type="match status" value="1"/>
</dbReference>
<dbReference type="EMBL" id="OZ023705">
    <property type="protein sequence ID" value="CAK9875059.1"/>
    <property type="molecule type" value="Genomic_DNA"/>
</dbReference>
<feature type="repeat" description="PPR" evidence="3">
    <location>
        <begin position="388"/>
        <end position="422"/>
    </location>
</feature>
<gene>
    <name evidence="5" type="ORF">CSSPJE1EN2_LOCUS17308</name>
</gene>
<feature type="repeat" description="PPR" evidence="3">
    <location>
        <begin position="669"/>
        <end position="703"/>
    </location>
</feature>
<dbReference type="InterPro" id="IPR002885">
    <property type="entry name" value="PPR_rpt"/>
</dbReference>
<evidence type="ECO:0000256" key="2">
    <source>
        <dbReference type="ARBA" id="ARBA00022737"/>
    </source>
</evidence>
<name>A0ABP1BHJ1_9BRYO</name>
<feature type="repeat" description="PPR" evidence="3">
    <location>
        <begin position="493"/>
        <end position="527"/>
    </location>
</feature>
<feature type="repeat" description="PPR" evidence="3">
    <location>
        <begin position="353"/>
        <end position="387"/>
    </location>
</feature>
<feature type="repeat" description="PPR" evidence="3">
    <location>
        <begin position="563"/>
        <end position="597"/>
    </location>
</feature>
<proteinExistence type="inferred from homology"/>
<keyword evidence="6" id="KW-1185">Reference proteome</keyword>
<evidence type="ECO:0000256" key="4">
    <source>
        <dbReference type="SAM" id="MobiDB-lite"/>
    </source>
</evidence>
<dbReference type="PROSITE" id="PS51375">
    <property type="entry name" value="PPR"/>
    <property type="match status" value="10"/>
</dbReference>
<dbReference type="Pfam" id="PF13041">
    <property type="entry name" value="PPR_2"/>
    <property type="match status" value="2"/>
</dbReference>
<feature type="repeat" description="PPR" evidence="3">
    <location>
        <begin position="423"/>
        <end position="457"/>
    </location>
</feature>
<protein>
    <recommendedName>
        <fullName evidence="7">Pentatricopeptide repeat-containing protein</fullName>
    </recommendedName>
</protein>
<dbReference type="Gene3D" id="1.25.40.10">
    <property type="entry name" value="Tetratricopeptide repeat domain"/>
    <property type="match status" value="4"/>
</dbReference>
<dbReference type="Pfam" id="PF13812">
    <property type="entry name" value="PPR_3"/>
    <property type="match status" value="2"/>
</dbReference>
<evidence type="ECO:0000313" key="5">
    <source>
        <dbReference type="EMBL" id="CAK9875059.1"/>
    </source>
</evidence>
<sequence length="733" mass="81685">MEIVRVVPSSTCGGSLVANSKFSPSAAAALTASTAIPKFVNDRIKCSRFAEPSVLVVAASTSRLKVCTAHRNVLSSSWCYPTTTTWATLAQNSQTHTETVVEPVKPEKPQMGMLSDPQLAVLSDIGQTRIRNGRKEARECSSSSSSSSTSNDSSTSIITHSGLQESSTHSGPPVLGSNHNWERTIAALQDCIGSGQNLHLQEMKEKKKKPVDDMLHNLAKAVATIIFEENLPTEKIMAVVNEIGLRVEVRSMNMVIWELGQLQDSQGAGNAFQAFRAAGVEPNTHVCTTLIAIYGYMRQLPLALELFKWMEQKEMARPLYTFNALIVACGRSGASNDAIELFEEMQKLGVRPDRITYVGVISATTASGQWDLAQSFIRKMQAEGYRIEEREYTEMLWACARARKPREALGLFQEMLERGYRPTLVNYNSLLSAYEKAGQWEEALRTFVWIQDDGFLPDIMSWSTLISACANGGQAEIASEVLERMKASGCRPNIVSWCALIKAHQKIGNWKGAERTFEAMLDDGCVPNEVAWCSLLSAYEKGQQWKKVLHTVSKLQLLGHKLDVVAWSTTISALAKAGRWELAEQIFESMQQEGCTPNIVTYTSLMKAYGNAGLWEKAEATFKLMLKRGLRPNAQSCCALLRAYAKGRELKRAVFLFERMADDYGVFQDKYAYTAIFWACWSCGEWQQAAQYFDQMERSGCIPDSIIYTTLMRMYEAHGQVDKAMEVLERMRA</sequence>
<feature type="region of interest" description="Disordered" evidence="4">
    <location>
        <begin position="132"/>
        <end position="178"/>
    </location>
</feature>
<dbReference type="PANTHER" id="PTHR47447">
    <property type="entry name" value="OS03G0856100 PROTEIN"/>
    <property type="match status" value="1"/>
</dbReference>
<evidence type="ECO:0000313" key="6">
    <source>
        <dbReference type="Proteomes" id="UP001497522"/>
    </source>
</evidence>
<comment type="similarity">
    <text evidence="1">Belongs to the PPR family. P subfamily.</text>
</comment>
<evidence type="ECO:0000256" key="3">
    <source>
        <dbReference type="PROSITE-ProRule" id="PRU00708"/>
    </source>
</evidence>
<evidence type="ECO:0008006" key="7">
    <source>
        <dbReference type="Google" id="ProtNLM"/>
    </source>
</evidence>
<dbReference type="SUPFAM" id="SSF48452">
    <property type="entry name" value="TPR-like"/>
    <property type="match status" value="1"/>
</dbReference>
<feature type="repeat" description="PPR" evidence="3">
    <location>
        <begin position="458"/>
        <end position="492"/>
    </location>
</feature>
<accession>A0ABP1BHJ1</accession>
<dbReference type="Pfam" id="PF12854">
    <property type="entry name" value="PPR_1"/>
    <property type="match status" value="1"/>
</dbReference>
<keyword evidence="2" id="KW-0677">Repeat</keyword>
<dbReference type="PANTHER" id="PTHR47447:SF17">
    <property type="entry name" value="OS12G0638900 PROTEIN"/>
    <property type="match status" value="1"/>
</dbReference>